<dbReference type="NCBIfam" id="TIGR02248">
    <property type="entry name" value="mutH_TIGR"/>
    <property type="match status" value="1"/>
</dbReference>
<protein>
    <submittedName>
        <fullName evidence="8">DNA mismatch repair endonuclease MutH</fullName>
    </submittedName>
</protein>
<keyword evidence="4" id="KW-0227">DNA damage</keyword>
<dbReference type="SUPFAM" id="SSF52980">
    <property type="entry name" value="Restriction endonuclease-like"/>
    <property type="match status" value="1"/>
</dbReference>
<feature type="domain" description="DNA mismatch repair MutH/Type II restriction enzyme Sau3AI" evidence="7">
    <location>
        <begin position="77"/>
        <end position="174"/>
    </location>
</feature>
<dbReference type="AlphaFoldDB" id="A0A3B1AVC1"/>
<evidence type="ECO:0000256" key="6">
    <source>
        <dbReference type="ARBA" id="ARBA00023204"/>
    </source>
</evidence>
<dbReference type="SMART" id="SM00927">
    <property type="entry name" value="MutH"/>
    <property type="match status" value="1"/>
</dbReference>
<keyword evidence="6" id="KW-0234">DNA repair</keyword>
<dbReference type="GO" id="GO:0006281">
    <property type="term" value="P:DNA repair"/>
    <property type="evidence" value="ECO:0007669"/>
    <property type="project" value="UniProtKB-KW"/>
</dbReference>
<dbReference type="InterPro" id="IPR011337">
    <property type="entry name" value="DNA_rep_MutH/RE_typeII_Sau3AI"/>
</dbReference>
<dbReference type="InterPro" id="IPR011335">
    <property type="entry name" value="Restrct_endonuc-II-like"/>
</dbReference>
<keyword evidence="5" id="KW-0378">Hydrolase</keyword>
<dbReference type="EMBL" id="UOFS01000054">
    <property type="protein sequence ID" value="VAX02180.1"/>
    <property type="molecule type" value="Genomic_DNA"/>
</dbReference>
<keyword evidence="2" id="KW-0540">Nuclease</keyword>
<dbReference type="Pfam" id="PF02976">
    <property type="entry name" value="MutH"/>
    <property type="match status" value="1"/>
</dbReference>
<dbReference type="Gene3D" id="3.40.600.10">
    <property type="entry name" value="DNA mismatch repair MutH/Restriction endonuclease, type II"/>
    <property type="match status" value="1"/>
</dbReference>
<dbReference type="GO" id="GO:0003677">
    <property type="term" value="F:DNA binding"/>
    <property type="evidence" value="ECO:0007669"/>
    <property type="project" value="InterPro"/>
</dbReference>
<evidence type="ECO:0000256" key="3">
    <source>
        <dbReference type="ARBA" id="ARBA00022759"/>
    </source>
</evidence>
<evidence type="ECO:0000313" key="8">
    <source>
        <dbReference type="EMBL" id="VAX02180.1"/>
    </source>
</evidence>
<keyword evidence="3 8" id="KW-0255">Endonuclease</keyword>
<keyword evidence="1" id="KW-0963">Cytoplasm</keyword>
<dbReference type="CDD" id="cd00583">
    <property type="entry name" value="MutH-like"/>
    <property type="match status" value="1"/>
</dbReference>
<evidence type="ECO:0000256" key="4">
    <source>
        <dbReference type="ARBA" id="ARBA00022763"/>
    </source>
</evidence>
<dbReference type="GO" id="GO:0006304">
    <property type="term" value="P:DNA modification"/>
    <property type="evidence" value="ECO:0007669"/>
    <property type="project" value="InterPro"/>
</dbReference>
<reference evidence="8" key="1">
    <citation type="submission" date="2018-06" db="EMBL/GenBank/DDBJ databases">
        <authorList>
            <person name="Zhirakovskaya E."/>
        </authorList>
    </citation>
    <scope>NUCLEOTIDE SEQUENCE</scope>
</reference>
<dbReference type="GO" id="GO:0004519">
    <property type="term" value="F:endonuclease activity"/>
    <property type="evidence" value="ECO:0007669"/>
    <property type="project" value="UniProtKB-KW"/>
</dbReference>
<organism evidence="8">
    <name type="scientific">hydrothermal vent metagenome</name>
    <dbReference type="NCBI Taxonomy" id="652676"/>
    <lineage>
        <taxon>unclassified sequences</taxon>
        <taxon>metagenomes</taxon>
        <taxon>ecological metagenomes</taxon>
    </lineage>
</organism>
<accession>A0A3B1AVC1</accession>
<evidence type="ECO:0000256" key="5">
    <source>
        <dbReference type="ARBA" id="ARBA00022801"/>
    </source>
</evidence>
<name>A0A3B1AVC1_9ZZZZ</name>
<evidence type="ECO:0000259" key="7">
    <source>
        <dbReference type="SMART" id="SM00927"/>
    </source>
</evidence>
<dbReference type="InterPro" id="IPR004230">
    <property type="entry name" value="DNA_mismatch_repair_MutH"/>
</dbReference>
<proteinExistence type="inferred from homology"/>
<gene>
    <name evidence="8" type="ORF">MNBD_GAMMA22-440</name>
</gene>
<dbReference type="InterPro" id="IPR037057">
    <property type="entry name" value="DNA_rep_MutH/T2_RE_sf"/>
</dbReference>
<dbReference type="HAMAP" id="MF_00759">
    <property type="entry name" value="MutH"/>
    <property type="match status" value="1"/>
</dbReference>
<evidence type="ECO:0000256" key="1">
    <source>
        <dbReference type="ARBA" id="ARBA00022490"/>
    </source>
</evidence>
<dbReference type="NCBIfam" id="NF003458">
    <property type="entry name" value="PRK05070.1"/>
    <property type="match status" value="1"/>
</dbReference>
<sequence length="246" mass="27553">MRAINQSKKANACKTVQEFYMNSNFFQIPKTEQQLLQNCSAIAGQSLSELAALCKVNLPEDLKFSKGLTGQLLEKVLGATAGNAAEPDFQDLSIELKTIPVDINGKPRETTYVCTVPLLNSASNWEQSWVRRKLNRVLWLPIEADPQIPLANRRIGMGFLWSPSEIQSIILQQDWEELMQLITTGQFERITAKIGTYLQIRPKAANSKTLTKATNELGVPCLTTPRGFYLRTQLTDAILQQAFILP</sequence>
<dbReference type="GO" id="GO:0016787">
    <property type="term" value="F:hydrolase activity"/>
    <property type="evidence" value="ECO:0007669"/>
    <property type="project" value="UniProtKB-KW"/>
</dbReference>
<evidence type="ECO:0000256" key="2">
    <source>
        <dbReference type="ARBA" id="ARBA00022722"/>
    </source>
</evidence>